<evidence type="ECO:0000259" key="2">
    <source>
        <dbReference type="Pfam" id="PF13276"/>
    </source>
</evidence>
<dbReference type="RefSeq" id="WP_330812421.1">
    <property type="nucleotide sequence ID" value="NZ_JAZBJO010000022.1"/>
</dbReference>
<evidence type="ECO:0000313" key="3">
    <source>
        <dbReference type="EMBL" id="MEE4596007.1"/>
    </source>
</evidence>
<dbReference type="EMBL" id="JAZBJO010000022">
    <property type="protein sequence ID" value="MEE4596007.1"/>
    <property type="molecule type" value="Genomic_DNA"/>
</dbReference>
<comment type="caution">
    <text evidence="3">The sequence shown here is derived from an EMBL/GenBank/DDBJ whole genome shotgun (WGS) entry which is preliminary data.</text>
</comment>
<name>A0ABU7Q3T1_9ACTN</name>
<dbReference type="Pfam" id="PF13276">
    <property type="entry name" value="HTH_21"/>
    <property type="match status" value="1"/>
</dbReference>
<dbReference type="InterPro" id="IPR025948">
    <property type="entry name" value="HTH-like_dom"/>
</dbReference>
<evidence type="ECO:0000256" key="1">
    <source>
        <dbReference type="SAM" id="MobiDB-lite"/>
    </source>
</evidence>
<feature type="domain" description="HTH-like" evidence="2">
    <location>
        <begin position="93"/>
        <end position="143"/>
    </location>
</feature>
<sequence length="185" mass="19977">MAVPDGSILCGQKRGDTAPAARARGPASTDHRAQARLAGPCTAPHPDATTPPCPVRTPDRLTAHPAGLAPASGEAEVDAVAVYRAPPLPEEVQDLVIRLGTENPRWGFRRVHSELRRFGHKVSPATVRRGLRTAGLDPAPRRQPAHGEWATFPKPRLACAFHFGLRPDHERKSEGALWPGTMRLV</sequence>
<keyword evidence="4" id="KW-1185">Reference proteome</keyword>
<proteinExistence type="predicted"/>
<protein>
    <submittedName>
        <fullName evidence="3">IS3 family transposase</fullName>
    </submittedName>
</protein>
<gene>
    <name evidence="3" type="ORF">V2J94_29635</name>
</gene>
<feature type="region of interest" description="Disordered" evidence="1">
    <location>
        <begin position="1"/>
        <end position="74"/>
    </location>
</feature>
<reference evidence="3 4" key="1">
    <citation type="submission" date="2023-11" db="EMBL/GenBank/DDBJ databases">
        <title>30 novel species of actinomycetes from the DSMZ collection.</title>
        <authorList>
            <person name="Nouioui I."/>
        </authorList>
    </citation>
    <scope>NUCLEOTIDE SEQUENCE [LARGE SCALE GENOMIC DNA]</scope>
    <source>
        <strain evidence="3 4">DSM 41524</strain>
    </source>
</reference>
<accession>A0ABU7Q3T1</accession>
<organism evidence="3 4">
    <name type="scientific">Streptomyces asiaticus subsp. ignotus</name>
    <dbReference type="NCBI Taxonomy" id="3098222"/>
    <lineage>
        <taxon>Bacteria</taxon>
        <taxon>Bacillati</taxon>
        <taxon>Actinomycetota</taxon>
        <taxon>Actinomycetes</taxon>
        <taxon>Kitasatosporales</taxon>
        <taxon>Streptomycetaceae</taxon>
        <taxon>Streptomyces</taxon>
        <taxon>Streptomyces violaceusniger group</taxon>
    </lineage>
</organism>
<dbReference type="Proteomes" id="UP001354709">
    <property type="component" value="Unassembled WGS sequence"/>
</dbReference>
<evidence type="ECO:0000313" key="4">
    <source>
        <dbReference type="Proteomes" id="UP001354709"/>
    </source>
</evidence>